<evidence type="ECO:0000313" key="2">
    <source>
        <dbReference type="Proteomes" id="UP000094313"/>
    </source>
</evidence>
<name>A0A1D7QNH3_9SPHI</name>
<dbReference type="RefSeq" id="WP_069381880.1">
    <property type="nucleotide sequence ID" value="NZ_CP017141.1"/>
</dbReference>
<accession>A0A1D7QNH3</accession>
<keyword evidence="2" id="KW-1185">Reference proteome</keyword>
<evidence type="ECO:0000313" key="1">
    <source>
        <dbReference type="EMBL" id="AOM80218.1"/>
    </source>
</evidence>
<gene>
    <name evidence="1" type="ORF">BFS30_25475</name>
</gene>
<dbReference type="AlphaFoldDB" id="A0A1D7QNH3"/>
<sequence>MKKLEKLNEKKVEGLEKIQGGRLAGPYDLETSDGGGGSTYIHEPTAVVRTGHFICDHTPD</sequence>
<organism evidence="1 2">
    <name type="scientific">Pedobacter steynii</name>
    <dbReference type="NCBI Taxonomy" id="430522"/>
    <lineage>
        <taxon>Bacteria</taxon>
        <taxon>Pseudomonadati</taxon>
        <taxon>Bacteroidota</taxon>
        <taxon>Sphingobacteriia</taxon>
        <taxon>Sphingobacteriales</taxon>
        <taxon>Sphingobacteriaceae</taxon>
        <taxon>Pedobacter</taxon>
    </lineage>
</organism>
<proteinExistence type="predicted"/>
<dbReference type="Proteomes" id="UP000094313">
    <property type="component" value="Chromosome"/>
</dbReference>
<reference evidence="1 2" key="1">
    <citation type="submission" date="2016-08" db="EMBL/GenBank/DDBJ databases">
        <authorList>
            <person name="Seilhamer J.J."/>
        </authorList>
    </citation>
    <scope>NUCLEOTIDE SEQUENCE [LARGE SCALE GENOMIC DNA]</scope>
    <source>
        <strain evidence="1 2">DX4</strain>
    </source>
</reference>
<dbReference type="KEGG" id="psty:BFS30_25475"/>
<dbReference type="EMBL" id="CP017141">
    <property type="protein sequence ID" value="AOM80218.1"/>
    <property type="molecule type" value="Genomic_DNA"/>
</dbReference>
<protein>
    <submittedName>
        <fullName evidence="1">Uncharacterized protein</fullName>
    </submittedName>
</protein>